<comment type="caution">
    <text evidence="2">The sequence shown here is derived from an EMBL/GenBank/DDBJ whole genome shotgun (WGS) entry which is preliminary data.</text>
</comment>
<evidence type="ECO:0000313" key="2">
    <source>
        <dbReference type="EMBL" id="TPG64617.1"/>
    </source>
</evidence>
<evidence type="ECO:0000256" key="1">
    <source>
        <dbReference type="SAM" id="Phobius"/>
    </source>
</evidence>
<accession>A0A502GQJ6</accession>
<name>A0A502GQJ6_9BACT</name>
<protein>
    <submittedName>
        <fullName evidence="2">Uncharacterized protein</fullName>
    </submittedName>
</protein>
<keyword evidence="1" id="KW-1133">Transmembrane helix</keyword>
<evidence type="ECO:0000313" key="3">
    <source>
        <dbReference type="Proteomes" id="UP000317646"/>
    </source>
</evidence>
<keyword evidence="3" id="KW-1185">Reference proteome</keyword>
<gene>
    <name evidence="2" type="ORF">EAH73_15755</name>
</gene>
<dbReference type="EMBL" id="RCYZ01000006">
    <property type="protein sequence ID" value="TPG64617.1"/>
    <property type="molecule type" value="Genomic_DNA"/>
</dbReference>
<sequence>MDPTEVFSKITYLKEGMEKLLAQGPVISSEDLKTLLAAAEGKTNPVINLDAERFAMAVIPELVAKMPVFNAASVARQLGPVLTAGLPTPDTLRAAGVEAADKMNQEFTRLDRRTSSLMTQMEERMLEMEKRVEEAVDRLPSTVGLDAFYDPKVFLLFLLLPILCVFGIMVHSLTTRVSKEQFEHLQERSTLLKKQNDLMTDAGAFYFAQIKEYKRKFPKAAGYFRDYRPAPVAQPVRSVAH</sequence>
<keyword evidence="1" id="KW-0812">Transmembrane</keyword>
<dbReference type="Proteomes" id="UP000317646">
    <property type="component" value="Unassembled WGS sequence"/>
</dbReference>
<feature type="transmembrane region" description="Helical" evidence="1">
    <location>
        <begin position="153"/>
        <end position="173"/>
    </location>
</feature>
<dbReference type="RefSeq" id="WP_140468240.1">
    <property type="nucleotide sequence ID" value="NZ_RCYZ01000006.1"/>
</dbReference>
<keyword evidence="1" id="KW-0472">Membrane</keyword>
<dbReference type="OrthoDB" id="881933at2"/>
<dbReference type="AlphaFoldDB" id="A0A502GQJ6"/>
<reference evidence="2 3" key="1">
    <citation type="journal article" date="2019" name="Environ. Microbiol.">
        <title>Species interactions and distinct microbial communities in high Arctic permafrost affected cryosols are associated with the CH4 and CO2 gas fluxes.</title>
        <authorList>
            <person name="Altshuler I."/>
            <person name="Hamel J."/>
            <person name="Turney S."/>
            <person name="Magnuson E."/>
            <person name="Levesque R."/>
            <person name="Greer C."/>
            <person name="Whyte L.G."/>
        </authorList>
    </citation>
    <scope>NUCLEOTIDE SEQUENCE [LARGE SCALE GENOMIC DNA]</scope>
    <source>
        <strain evidence="2 3">S9.2P</strain>
    </source>
</reference>
<proteinExistence type="predicted"/>
<organism evidence="2 3">
    <name type="scientific">Hymenobacter nivis</name>
    <dbReference type="NCBI Taxonomy" id="1850093"/>
    <lineage>
        <taxon>Bacteria</taxon>
        <taxon>Pseudomonadati</taxon>
        <taxon>Bacteroidota</taxon>
        <taxon>Cytophagia</taxon>
        <taxon>Cytophagales</taxon>
        <taxon>Hymenobacteraceae</taxon>
        <taxon>Hymenobacter</taxon>
    </lineage>
</organism>